<dbReference type="PANTHER" id="PTHR43798">
    <property type="entry name" value="MONOACYLGLYCEROL LIPASE"/>
    <property type="match status" value="1"/>
</dbReference>
<protein>
    <submittedName>
        <fullName evidence="2">Alpha/beta hydrolase</fullName>
    </submittedName>
</protein>
<dbReference type="Pfam" id="PF00561">
    <property type="entry name" value="Abhydrolase_1"/>
    <property type="match status" value="1"/>
</dbReference>
<dbReference type="GO" id="GO:0016787">
    <property type="term" value="F:hydrolase activity"/>
    <property type="evidence" value="ECO:0007669"/>
    <property type="project" value="UniProtKB-KW"/>
</dbReference>
<dbReference type="Gene3D" id="3.40.50.1820">
    <property type="entry name" value="alpha/beta hydrolase"/>
    <property type="match status" value="1"/>
</dbReference>
<evidence type="ECO:0000313" key="3">
    <source>
        <dbReference type="Proteomes" id="UP000282060"/>
    </source>
</evidence>
<comment type="caution">
    <text evidence="2">The sequence shown here is derived from an EMBL/GenBank/DDBJ whole genome shotgun (WGS) entry which is preliminary data.</text>
</comment>
<dbReference type="InterPro" id="IPR000639">
    <property type="entry name" value="Epox_hydrolase-like"/>
</dbReference>
<dbReference type="AlphaFoldDB" id="A0A431WDF8"/>
<gene>
    <name evidence="2" type="ORF">EKG39_06505</name>
</gene>
<evidence type="ECO:0000313" key="2">
    <source>
        <dbReference type="EMBL" id="RTR33385.1"/>
    </source>
</evidence>
<sequence>MTEKLQVEDVDVYVEGIGDETIVMVHGWPDTYRVWDKQVDVLKDRYRCVRFTLPGYDKSKPRRAYDLKEIVQLINSIVDTVGNGKPVILMLHDWGCFFGYQFYMNYRDKVTKIIGVDIGDAGSKEHVLSAKVKAFMFGYQMWLAAAWKIGGKLGDAMTRKMAKLLNAPGEPDSITSSMTYSYYWKWSHVLTGRSLDHLPLEITCPLLFMYGENKPGMFHSKPWVEKVASDKRNRVEPFQTRHWVMIEAPERFNNIMLDWLGKKD</sequence>
<keyword evidence="2" id="KW-0378">Hydrolase</keyword>
<dbReference type="OrthoDB" id="5296151at2"/>
<dbReference type="InterPro" id="IPR050266">
    <property type="entry name" value="AB_hydrolase_sf"/>
</dbReference>
<feature type="domain" description="AB hydrolase-1" evidence="1">
    <location>
        <begin position="21"/>
        <end position="143"/>
    </location>
</feature>
<keyword evidence="3" id="KW-1185">Reference proteome</keyword>
<dbReference type="EMBL" id="RXNV01000002">
    <property type="protein sequence ID" value="RTR33385.1"/>
    <property type="molecule type" value="Genomic_DNA"/>
</dbReference>
<dbReference type="RefSeq" id="WP_126504941.1">
    <property type="nucleotide sequence ID" value="NZ_RXNV01000002.1"/>
</dbReference>
<accession>A0A431WDF8</accession>
<dbReference type="SUPFAM" id="SSF53474">
    <property type="entry name" value="alpha/beta-Hydrolases"/>
    <property type="match status" value="1"/>
</dbReference>
<dbReference type="InterPro" id="IPR000073">
    <property type="entry name" value="AB_hydrolase_1"/>
</dbReference>
<dbReference type="Proteomes" id="UP000282060">
    <property type="component" value="Unassembled WGS sequence"/>
</dbReference>
<dbReference type="InterPro" id="IPR029058">
    <property type="entry name" value="AB_hydrolase_fold"/>
</dbReference>
<dbReference type="PRINTS" id="PR00412">
    <property type="entry name" value="EPOXHYDRLASE"/>
</dbReference>
<name>A0A431WDF8_9GAMM</name>
<reference evidence="2 3" key="1">
    <citation type="submission" date="2018-12" db="EMBL/GenBank/DDBJ databases">
        <authorList>
            <person name="Yu L."/>
        </authorList>
    </citation>
    <scope>NUCLEOTIDE SEQUENCE [LARGE SCALE GENOMIC DNA]</scope>
    <source>
        <strain evidence="2 3">HAW-EB5</strain>
    </source>
</reference>
<organism evidence="2 3">
    <name type="scientific">Shewanella atlantica</name>
    <dbReference type="NCBI Taxonomy" id="271099"/>
    <lineage>
        <taxon>Bacteria</taxon>
        <taxon>Pseudomonadati</taxon>
        <taxon>Pseudomonadota</taxon>
        <taxon>Gammaproteobacteria</taxon>
        <taxon>Alteromonadales</taxon>
        <taxon>Shewanellaceae</taxon>
        <taxon>Shewanella</taxon>
    </lineage>
</organism>
<proteinExistence type="predicted"/>
<evidence type="ECO:0000259" key="1">
    <source>
        <dbReference type="Pfam" id="PF00561"/>
    </source>
</evidence>